<proteinExistence type="predicted"/>
<organism evidence="1 2">
    <name type="scientific">Pseudomonas phage KTN4</name>
    <dbReference type="NCBI Taxonomy" id="1862701"/>
    <lineage>
        <taxon>Viruses</taxon>
        <taxon>Duplodnaviria</taxon>
        <taxon>Heunggongvirae</taxon>
        <taxon>Uroviricota</taxon>
        <taxon>Caudoviricetes</taxon>
        <taxon>Chimalliviridae</taxon>
        <taxon>Phikzvirus</taxon>
        <taxon>Phikzvirus phiKZ</taxon>
    </lineage>
</organism>
<gene>
    <name evidence="1" type="ORF">KTN4_285</name>
</gene>
<evidence type="ECO:0000313" key="1">
    <source>
        <dbReference type="EMBL" id="ANM45043.1"/>
    </source>
</evidence>
<evidence type="ECO:0000313" key="2">
    <source>
        <dbReference type="Proteomes" id="UP000224336"/>
    </source>
</evidence>
<sequence length="113" mass="12734">MGIDPAPLKIGIAGDRVDTATRCSIFNGKDPGREFSISLGIVSRKQLLEHTDDALILNKPEKEPIVIPYKAIYDMPTSLEFEEELISEGWLVYNILRTPIFMWLDAGKTEKLK</sequence>
<name>A0A192Y5P4_9CAUD</name>
<protein>
    <submittedName>
        <fullName evidence="1">Uncharacterized protein</fullName>
    </submittedName>
</protein>
<dbReference type="Proteomes" id="UP000224336">
    <property type="component" value="Segment"/>
</dbReference>
<accession>A0A192Y5P4</accession>
<reference evidence="1 2" key="1">
    <citation type="journal article" date="2016" name="Sci. Rep.">
        <title>A proposed integrated approach for the preclinical evaluation of phage therapy in Pseudomonas infections.</title>
        <authorList>
            <person name="Danis-Wlodarczyk K."/>
            <person name="Vandenheuvel D."/>
            <person name="Jang H.B."/>
            <person name="Briers Y."/>
            <person name="Olszak T."/>
            <person name="Arabski M."/>
            <person name="Wasik S."/>
            <person name="Drabik M."/>
            <person name="Higgins G."/>
            <person name="Tyrrell J."/>
            <person name="Harvey B.J."/>
            <person name="Noben J.P."/>
            <person name="Lavigne R."/>
            <person name="Drulis-Kawa Z."/>
        </authorList>
    </citation>
    <scope>NUCLEOTIDE SEQUENCE [LARGE SCALE GENOMIC DNA]</scope>
</reference>
<dbReference type="EMBL" id="KU521356">
    <property type="protein sequence ID" value="ANM45043.1"/>
    <property type="molecule type" value="Genomic_DNA"/>
</dbReference>